<evidence type="ECO:0000256" key="3">
    <source>
        <dbReference type="ARBA" id="ARBA00022527"/>
    </source>
</evidence>
<reference evidence="15 16" key="1">
    <citation type="submission" date="2014-04" db="EMBL/GenBank/DDBJ databases">
        <title>Genome evolution of avian class.</title>
        <authorList>
            <person name="Zhang G."/>
            <person name="Li C."/>
        </authorList>
    </citation>
    <scope>NUCLEOTIDE SEQUENCE [LARGE SCALE GENOMIC DNA]</scope>
    <source>
        <strain evidence="15">BGI_N321</strain>
    </source>
</reference>
<dbReference type="InterPro" id="IPR008271">
    <property type="entry name" value="Ser/Thr_kinase_AS"/>
</dbReference>
<dbReference type="EMBL" id="KL340238">
    <property type="protein sequence ID" value="KFZ52445.1"/>
    <property type="molecule type" value="Genomic_DNA"/>
</dbReference>
<name>A0A094K437_ANTCR</name>
<comment type="similarity">
    <text evidence="1">Belongs to the protein kinase superfamily. CAMK Ser/Thr protein kinase family.</text>
</comment>
<organism evidence="15 16">
    <name type="scientific">Antrostomus carolinensis</name>
    <name type="common">Chuck-will's-widow</name>
    <name type="synonym">Caprimulgus carolinensis</name>
    <dbReference type="NCBI Taxonomy" id="279965"/>
    <lineage>
        <taxon>Eukaryota</taxon>
        <taxon>Metazoa</taxon>
        <taxon>Chordata</taxon>
        <taxon>Craniata</taxon>
        <taxon>Vertebrata</taxon>
        <taxon>Euteleostomi</taxon>
        <taxon>Archelosauria</taxon>
        <taxon>Archosauria</taxon>
        <taxon>Dinosauria</taxon>
        <taxon>Saurischia</taxon>
        <taxon>Theropoda</taxon>
        <taxon>Coelurosauria</taxon>
        <taxon>Aves</taxon>
        <taxon>Neognathae</taxon>
        <taxon>Neoaves</taxon>
        <taxon>Strisores</taxon>
        <taxon>Caprimulgiformes</taxon>
        <taxon>Caprimulgidae</taxon>
        <taxon>Antrostomus</taxon>
    </lineage>
</organism>
<dbReference type="KEGG" id="acar:104532792"/>
<comment type="catalytic activity">
    <reaction evidence="10">
        <text>L-seryl-[protein] + ATP = O-phospho-L-seryl-[protein] + ADP + H(+)</text>
        <dbReference type="Rhea" id="RHEA:17989"/>
        <dbReference type="Rhea" id="RHEA-COMP:9863"/>
        <dbReference type="Rhea" id="RHEA-COMP:11604"/>
        <dbReference type="ChEBI" id="CHEBI:15378"/>
        <dbReference type="ChEBI" id="CHEBI:29999"/>
        <dbReference type="ChEBI" id="CHEBI:30616"/>
        <dbReference type="ChEBI" id="CHEBI:83421"/>
        <dbReference type="ChEBI" id="CHEBI:456216"/>
        <dbReference type="EC" id="2.7.11.1"/>
    </reaction>
</comment>
<dbReference type="Gene3D" id="3.30.200.20">
    <property type="entry name" value="Phosphorylase Kinase, domain 1"/>
    <property type="match status" value="1"/>
</dbReference>
<dbReference type="PANTHER" id="PTHR24347">
    <property type="entry name" value="SERINE/THREONINE-PROTEIN KINASE"/>
    <property type="match status" value="1"/>
</dbReference>
<evidence type="ECO:0000256" key="12">
    <source>
        <dbReference type="RuleBase" id="RU000304"/>
    </source>
</evidence>
<dbReference type="InterPro" id="IPR000719">
    <property type="entry name" value="Prot_kinase_dom"/>
</dbReference>
<feature type="non-terminal residue" evidence="15">
    <location>
        <position position="212"/>
    </location>
</feature>
<evidence type="ECO:0000256" key="6">
    <source>
        <dbReference type="ARBA" id="ARBA00022741"/>
    </source>
</evidence>
<evidence type="ECO:0000256" key="7">
    <source>
        <dbReference type="ARBA" id="ARBA00022777"/>
    </source>
</evidence>
<protein>
    <recommendedName>
        <fullName evidence="2">non-specific serine/threonine protein kinase</fullName>
        <ecNumber evidence="2">2.7.11.1</ecNumber>
    </recommendedName>
</protein>
<evidence type="ECO:0000256" key="10">
    <source>
        <dbReference type="ARBA" id="ARBA00048679"/>
    </source>
</evidence>
<sequence>MEQSEGEQESQPESHVDSKSSVKSLPGGAAHVKLEIKKHAVTDDYKLSKRVLGLGINGKVLECFNRETGQKCALKLLYDNPKARQEVEYHWRASGCPHIVHVLDVYENIHHGKRCLLIVMECMEGGELFSRIQERGDQAFTEREAAEIMRDIGTAIQYLHSMNIAHRDVKPENLLYTSKEKDTVLKLTDFGFAKETTVQNALQTPCYTPYYV</sequence>
<dbReference type="SUPFAM" id="SSF56112">
    <property type="entry name" value="Protein kinase-like (PK-like)"/>
    <property type="match status" value="1"/>
</dbReference>
<dbReference type="PROSITE" id="PS50011">
    <property type="entry name" value="PROTEIN_KINASE_DOM"/>
    <property type="match status" value="1"/>
</dbReference>
<evidence type="ECO:0000256" key="11">
    <source>
        <dbReference type="PROSITE-ProRule" id="PRU10141"/>
    </source>
</evidence>
<comment type="catalytic activity">
    <reaction evidence="9">
        <text>L-threonyl-[protein] + ATP = O-phospho-L-threonyl-[protein] + ADP + H(+)</text>
        <dbReference type="Rhea" id="RHEA:46608"/>
        <dbReference type="Rhea" id="RHEA-COMP:11060"/>
        <dbReference type="Rhea" id="RHEA-COMP:11605"/>
        <dbReference type="ChEBI" id="CHEBI:15378"/>
        <dbReference type="ChEBI" id="CHEBI:30013"/>
        <dbReference type="ChEBI" id="CHEBI:30616"/>
        <dbReference type="ChEBI" id="CHEBI:61977"/>
        <dbReference type="ChEBI" id="CHEBI:456216"/>
        <dbReference type="EC" id="2.7.11.1"/>
    </reaction>
</comment>
<gene>
    <name evidence="15" type="ORF">N321_11256</name>
</gene>
<dbReference type="PROSITE" id="PS00108">
    <property type="entry name" value="PROTEIN_KINASE_ST"/>
    <property type="match status" value="1"/>
</dbReference>
<dbReference type="Pfam" id="PF00069">
    <property type="entry name" value="Pkinase"/>
    <property type="match status" value="1"/>
</dbReference>
<keyword evidence="5" id="KW-0808">Transferase</keyword>
<evidence type="ECO:0000256" key="4">
    <source>
        <dbReference type="ARBA" id="ARBA00022553"/>
    </source>
</evidence>
<dbReference type="OrthoDB" id="40902at2759"/>
<dbReference type="GO" id="GO:0004674">
    <property type="term" value="F:protein serine/threonine kinase activity"/>
    <property type="evidence" value="ECO:0007669"/>
    <property type="project" value="UniProtKB-KW"/>
</dbReference>
<dbReference type="AlphaFoldDB" id="A0A094K437"/>
<proteinExistence type="inferred from homology"/>
<evidence type="ECO:0000259" key="14">
    <source>
        <dbReference type="PROSITE" id="PS50011"/>
    </source>
</evidence>
<keyword evidence="3 12" id="KW-0723">Serine/threonine-protein kinase</keyword>
<evidence type="ECO:0000313" key="15">
    <source>
        <dbReference type="EMBL" id="KFZ52445.1"/>
    </source>
</evidence>
<dbReference type="SMART" id="SM00220">
    <property type="entry name" value="S_TKc"/>
    <property type="match status" value="1"/>
</dbReference>
<evidence type="ECO:0000256" key="8">
    <source>
        <dbReference type="ARBA" id="ARBA00022840"/>
    </source>
</evidence>
<keyword evidence="4" id="KW-0597">Phosphoprotein</keyword>
<feature type="compositionally biased region" description="Acidic residues" evidence="13">
    <location>
        <begin position="1"/>
        <end position="10"/>
    </location>
</feature>
<dbReference type="PROSITE" id="PS00107">
    <property type="entry name" value="PROTEIN_KINASE_ATP"/>
    <property type="match status" value="1"/>
</dbReference>
<dbReference type="InterPro" id="IPR017441">
    <property type="entry name" value="Protein_kinase_ATP_BS"/>
</dbReference>
<feature type="binding site" evidence="11">
    <location>
        <position position="75"/>
    </location>
    <ligand>
        <name>ATP</name>
        <dbReference type="ChEBI" id="CHEBI:30616"/>
    </ligand>
</feature>
<dbReference type="Proteomes" id="UP000053620">
    <property type="component" value="Unassembled WGS sequence"/>
</dbReference>
<dbReference type="EC" id="2.7.11.1" evidence="2"/>
<evidence type="ECO:0000256" key="2">
    <source>
        <dbReference type="ARBA" id="ARBA00012513"/>
    </source>
</evidence>
<evidence type="ECO:0000256" key="5">
    <source>
        <dbReference type="ARBA" id="ARBA00022679"/>
    </source>
</evidence>
<evidence type="ECO:0000256" key="13">
    <source>
        <dbReference type="SAM" id="MobiDB-lite"/>
    </source>
</evidence>
<dbReference type="FunFam" id="3.30.200.20:FF:000156">
    <property type="entry name" value="MAP kinase-activated protein kinase 3"/>
    <property type="match status" value="1"/>
</dbReference>
<accession>A0A094K437</accession>
<dbReference type="InterPro" id="IPR011009">
    <property type="entry name" value="Kinase-like_dom_sf"/>
</dbReference>
<keyword evidence="7 15" id="KW-0418">Kinase</keyword>
<evidence type="ECO:0000313" key="16">
    <source>
        <dbReference type="Proteomes" id="UP000053620"/>
    </source>
</evidence>
<keyword evidence="6 11" id="KW-0547">Nucleotide-binding</keyword>
<dbReference type="Gene3D" id="1.10.510.10">
    <property type="entry name" value="Transferase(Phosphotransferase) domain 1"/>
    <property type="match status" value="1"/>
</dbReference>
<keyword evidence="16" id="KW-1185">Reference proteome</keyword>
<evidence type="ECO:0000256" key="1">
    <source>
        <dbReference type="ARBA" id="ARBA00006692"/>
    </source>
</evidence>
<feature type="region of interest" description="Disordered" evidence="13">
    <location>
        <begin position="1"/>
        <end position="25"/>
    </location>
</feature>
<evidence type="ECO:0000256" key="9">
    <source>
        <dbReference type="ARBA" id="ARBA00047899"/>
    </source>
</evidence>
<dbReference type="GO" id="GO:0005524">
    <property type="term" value="F:ATP binding"/>
    <property type="evidence" value="ECO:0007669"/>
    <property type="project" value="UniProtKB-UniRule"/>
</dbReference>
<keyword evidence="8 11" id="KW-0067">ATP-binding</keyword>
<feature type="domain" description="Protein kinase" evidence="14">
    <location>
        <begin position="46"/>
        <end position="212"/>
    </location>
</feature>